<keyword evidence="2" id="KW-1185">Reference proteome</keyword>
<protein>
    <submittedName>
        <fullName evidence="1">Uncharacterized protein</fullName>
    </submittedName>
</protein>
<name>A0AC61RZK8_9FIRM</name>
<accession>A0AC61RZK8</accession>
<evidence type="ECO:0000313" key="1">
    <source>
        <dbReference type="EMBL" id="TGY97313.1"/>
    </source>
</evidence>
<dbReference type="Proteomes" id="UP000304953">
    <property type="component" value="Unassembled WGS sequence"/>
</dbReference>
<organism evidence="1 2">
    <name type="scientific">Petralouisia muris</name>
    <dbReference type="NCBI Taxonomy" id="3032872"/>
    <lineage>
        <taxon>Bacteria</taxon>
        <taxon>Bacillati</taxon>
        <taxon>Bacillota</taxon>
        <taxon>Clostridia</taxon>
        <taxon>Lachnospirales</taxon>
        <taxon>Lachnospiraceae</taxon>
        <taxon>Petralouisia</taxon>
    </lineage>
</organism>
<comment type="caution">
    <text evidence="1">The sequence shown here is derived from an EMBL/GenBank/DDBJ whole genome shotgun (WGS) entry which is preliminary data.</text>
</comment>
<proteinExistence type="predicted"/>
<reference evidence="1" key="1">
    <citation type="submission" date="2019-04" db="EMBL/GenBank/DDBJ databases">
        <title>Microbes associate with the intestines of laboratory mice.</title>
        <authorList>
            <person name="Navarre W."/>
            <person name="Wong E."/>
            <person name="Huang K."/>
            <person name="Tropini C."/>
            <person name="Ng K."/>
            <person name="Yu B."/>
        </authorList>
    </citation>
    <scope>NUCLEOTIDE SEQUENCE</scope>
    <source>
        <strain evidence="1">NM01_1-7b</strain>
    </source>
</reference>
<evidence type="ECO:0000313" key="2">
    <source>
        <dbReference type="Proteomes" id="UP000304953"/>
    </source>
</evidence>
<gene>
    <name evidence="1" type="ORF">E5329_05235</name>
</gene>
<sequence length="658" mass="76922">MKKLIYIWVNNYRNIVIQQGYQLSPEFFVTVTVLPASEPNLEISITDNRSNSLKHFYGSNISSVIAFVGKNGSGKTTVSRMLLEYLPDGVLSNDSLNHPEFLQSLHMQSNWDHRALYILYDDEKETISICPNDVSIQKINADKIEAKIFQSEETLQELSSAVTSGIYLTNVFNPSEFFETYHRLDLGDGRKRFQQSYSPAFLLKHELEEQTKKLYGYRFNERIYINIIQKYAESQMNSLTFAYLNKQASLFLESYYSIPDKIKNELNVYQEFRLDVIDFGTINEVNPYLTEGKFNDSFERLEPAAQLLIHLKTIYTFFKVNLPQNIFIQLYFNMLLEVYGVVYRSDKPIEQKIDALLSNNISEIDSDILNEINTFLSESELKTSGWATQIIDFINFLLYQETCAEQEKITADIGNHSFKEEKLLNWYHGELTKETSFVKRNLIFRWKPTSSGEMSMANLFAYLHDAMQNLKPNEPSRNVLLIFDELDCYLHPKWQQYIVNMLFEQLQYYELFTFQVVITSHSPIILSDICKDNILKFDKFQAQPAETKTFGADISQLYYNSFFMDEGDIGEFAKKQISETIASLKQNDLAEEQKLLFIIDNIGQDVIRKQLRQKFQLLKRQNKHTTLDERINALDAEKREEVLNHLKNLERQVKENND</sequence>
<dbReference type="EMBL" id="SRYA01000008">
    <property type="protein sequence ID" value="TGY97313.1"/>
    <property type="molecule type" value="Genomic_DNA"/>
</dbReference>